<dbReference type="SUPFAM" id="SSF55729">
    <property type="entry name" value="Acyl-CoA N-acyltransferases (Nat)"/>
    <property type="match status" value="1"/>
</dbReference>
<evidence type="ECO:0000313" key="2">
    <source>
        <dbReference type="Proteomes" id="UP001519332"/>
    </source>
</evidence>
<evidence type="ECO:0008006" key="3">
    <source>
        <dbReference type="Google" id="ProtNLM"/>
    </source>
</evidence>
<dbReference type="RefSeq" id="WP_209640723.1">
    <property type="nucleotide sequence ID" value="NZ_JAGINW010000001.1"/>
</dbReference>
<dbReference type="Proteomes" id="UP001519332">
    <property type="component" value="Unassembled WGS sequence"/>
</dbReference>
<dbReference type="InterPro" id="IPR016181">
    <property type="entry name" value="Acyl_CoA_acyltransferase"/>
</dbReference>
<reference evidence="1 2" key="1">
    <citation type="submission" date="2021-03" db="EMBL/GenBank/DDBJ databases">
        <title>Sequencing the genomes of 1000 actinobacteria strains.</title>
        <authorList>
            <person name="Klenk H.-P."/>
        </authorList>
    </citation>
    <scope>NUCLEOTIDE SEQUENCE [LARGE SCALE GENOMIC DNA]</scope>
    <source>
        <strain evidence="1 2">DSM 46670</strain>
    </source>
</reference>
<name>A0ABS4THM8_9PSEU</name>
<sequence length="163" mass="18409">MARDDVQAARLLARQTHQVGRVSGRKPWRAALQWISRGKLGQLQGWPMVPQLNTPWQDTISAERFSWRQRAANLDGEIVFAVDYQTCRQCRLGWVEQPHTDPQYQRCGLASAGLAALRAEHPGLSWHTLGGHFPDSRAFWTTVGTNVPGGYQQRELCPHITPD</sequence>
<accession>A0ABS4THM8</accession>
<proteinExistence type="predicted"/>
<gene>
    <name evidence="1" type="ORF">JOF56_004189</name>
</gene>
<protein>
    <recommendedName>
        <fullName evidence="3">N-acetyltransferase domain-containing protein</fullName>
    </recommendedName>
</protein>
<dbReference type="EMBL" id="JAGINW010000001">
    <property type="protein sequence ID" value="MBP2323804.1"/>
    <property type="molecule type" value="Genomic_DNA"/>
</dbReference>
<evidence type="ECO:0000313" key="1">
    <source>
        <dbReference type="EMBL" id="MBP2323804.1"/>
    </source>
</evidence>
<keyword evidence="2" id="KW-1185">Reference proteome</keyword>
<comment type="caution">
    <text evidence="1">The sequence shown here is derived from an EMBL/GenBank/DDBJ whole genome shotgun (WGS) entry which is preliminary data.</text>
</comment>
<organism evidence="1 2">
    <name type="scientific">Kibdelosporangium banguiense</name>
    <dbReference type="NCBI Taxonomy" id="1365924"/>
    <lineage>
        <taxon>Bacteria</taxon>
        <taxon>Bacillati</taxon>
        <taxon>Actinomycetota</taxon>
        <taxon>Actinomycetes</taxon>
        <taxon>Pseudonocardiales</taxon>
        <taxon>Pseudonocardiaceae</taxon>
        <taxon>Kibdelosporangium</taxon>
    </lineage>
</organism>